<gene>
    <name evidence="2" type="ORF">PR048_007426</name>
</gene>
<sequence length="724" mass="79476">MAVCGVSRETSGTGAQSHRNTTSSPDSQYGFSSHPAPTEGTTPETGGGSNRGDSQVPRPFVTEGSANYGQHYYMWGPPPPYSNPHSHCGSPARPALGMLGPSPVRGKLHHPHHHHHHHHCQQGSDHRHRSGRLRFDDFSSSSGEGVISSTDAADKAIRLENYMNTSEAEIVASGNTTSENTDSSENKERINNTLPARKAKKRIDMTAMKSGGNFPYGMDNQSRSQKTSPSHFAGGNNDRAMHGLSGKQGCRLGDHCHDNELMLEDGEQFPISLPSNMNMVRTSEGCGSMSPRMRYVAHLQGQELLCNKAEPTESEVYFADVSSCCNVSVRNDGQDSSLYDEAVDPRKQRLVNVPSGSAETFQALDKMHHHHHRQQHEATHNNMVPMGHHPFQQPALITDKDGQQHHHHHHVMLHEKNMNNAELTSNAFSYQRQSSTRGRLQYPVAYHEHIGEHESSVTEEEVAESVHRKNSVHNCREFIDMDIRKNVSMNCPRSDMSKDCLQHLTLSGNCPGNDTNDSNFVSPMSISTPSSDGFTKESSSCNSGYYNNQNPLDVSTCPVQAPGSPLNAAQRTMYDQNRLQNNNFQSGAPCDFAPFCGRDQLFLAPDAQYETIAQQPRLRDVNGNANTGGSVTAMSPGRRRPHPALRTTVTNNNSGVQESLYHTATSTEEDESENQQPQSNCYSDATMDSGCHSGSEFAASASRTPCGHEPEEAVPVANMRSVNV</sequence>
<feature type="compositionally biased region" description="Polar residues" evidence="1">
    <location>
        <begin position="8"/>
        <end position="31"/>
    </location>
</feature>
<feature type="compositionally biased region" description="Polar residues" evidence="1">
    <location>
        <begin position="171"/>
        <end position="183"/>
    </location>
</feature>
<evidence type="ECO:0000313" key="2">
    <source>
        <dbReference type="EMBL" id="KAJ8887942.1"/>
    </source>
</evidence>
<feature type="region of interest" description="Disordered" evidence="1">
    <location>
        <begin position="615"/>
        <end position="724"/>
    </location>
</feature>
<feature type="compositionally biased region" description="Polar residues" evidence="1">
    <location>
        <begin position="674"/>
        <end position="683"/>
    </location>
</feature>
<dbReference type="Proteomes" id="UP001159363">
    <property type="component" value="Chromosome 3"/>
</dbReference>
<feature type="region of interest" description="Disordered" evidence="1">
    <location>
        <begin position="1"/>
        <end position="63"/>
    </location>
</feature>
<feature type="compositionally biased region" description="Polar residues" evidence="1">
    <location>
        <begin position="219"/>
        <end position="230"/>
    </location>
</feature>
<dbReference type="PANTHER" id="PTHR39952">
    <property type="entry name" value="FI02073P"/>
    <property type="match status" value="1"/>
</dbReference>
<proteinExistence type="predicted"/>
<feature type="region of interest" description="Disordered" evidence="1">
    <location>
        <begin position="171"/>
        <end position="190"/>
    </location>
</feature>
<name>A0ABQ9HU76_9NEOP</name>
<feature type="compositionally biased region" description="Polar residues" evidence="1">
    <location>
        <begin position="623"/>
        <end position="633"/>
    </location>
</feature>
<feature type="compositionally biased region" description="Polar residues" evidence="1">
    <location>
        <begin position="647"/>
        <end position="666"/>
    </location>
</feature>
<organism evidence="2 3">
    <name type="scientific">Dryococelus australis</name>
    <dbReference type="NCBI Taxonomy" id="614101"/>
    <lineage>
        <taxon>Eukaryota</taxon>
        <taxon>Metazoa</taxon>
        <taxon>Ecdysozoa</taxon>
        <taxon>Arthropoda</taxon>
        <taxon>Hexapoda</taxon>
        <taxon>Insecta</taxon>
        <taxon>Pterygota</taxon>
        <taxon>Neoptera</taxon>
        <taxon>Polyneoptera</taxon>
        <taxon>Phasmatodea</taxon>
        <taxon>Verophasmatodea</taxon>
        <taxon>Anareolatae</taxon>
        <taxon>Phasmatidae</taxon>
        <taxon>Eurycanthinae</taxon>
        <taxon>Dryococelus</taxon>
    </lineage>
</organism>
<accession>A0ABQ9HU76</accession>
<feature type="compositionally biased region" description="Basic residues" evidence="1">
    <location>
        <begin position="106"/>
        <end position="132"/>
    </location>
</feature>
<protein>
    <submittedName>
        <fullName evidence="2">Uncharacterized protein</fullName>
    </submittedName>
</protein>
<dbReference type="PANTHER" id="PTHR39952:SF1">
    <property type="match status" value="1"/>
</dbReference>
<feature type="region of interest" description="Disordered" evidence="1">
    <location>
        <begin position="210"/>
        <end position="234"/>
    </location>
</feature>
<evidence type="ECO:0000313" key="3">
    <source>
        <dbReference type="Proteomes" id="UP001159363"/>
    </source>
</evidence>
<keyword evidence="3" id="KW-1185">Reference proteome</keyword>
<comment type="caution">
    <text evidence="2">The sequence shown here is derived from an EMBL/GenBank/DDBJ whole genome shotgun (WGS) entry which is preliminary data.</text>
</comment>
<reference evidence="2 3" key="1">
    <citation type="submission" date="2023-02" db="EMBL/GenBank/DDBJ databases">
        <title>LHISI_Scaffold_Assembly.</title>
        <authorList>
            <person name="Stuart O.P."/>
            <person name="Cleave R."/>
            <person name="Magrath M.J.L."/>
            <person name="Mikheyev A.S."/>
        </authorList>
    </citation>
    <scope>NUCLEOTIDE SEQUENCE [LARGE SCALE GENOMIC DNA]</scope>
    <source>
        <strain evidence="2">Daus_M_001</strain>
        <tissue evidence="2">Leg muscle</tissue>
    </source>
</reference>
<evidence type="ECO:0000256" key="1">
    <source>
        <dbReference type="SAM" id="MobiDB-lite"/>
    </source>
</evidence>
<dbReference type="EMBL" id="JARBHB010000003">
    <property type="protein sequence ID" value="KAJ8887942.1"/>
    <property type="molecule type" value="Genomic_DNA"/>
</dbReference>
<feature type="region of interest" description="Disordered" evidence="1">
    <location>
        <begin position="99"/>
        <end position="147"/>
    </location>
</feature>